<evidence type="ECO:0000313" key="2">
    <source>
        <dbReference type="Proteomes" id="UP001204439"/>
    </source>
</evidence>
<protein>
    <submittedName>
        <fullName evidence="1">SPOR domain-containing protein</fullName>
    </submittedName>
</protein>
<keyword evidence="2" id="KW-1185">Reference proteome</keyword>
<accession>A0ABU4JEH1</accession>
<sequence>MNNLLKLFIIATVFSFYQIDAQYIVKKDTLSGTELSFSLDERINDALEKVEGNCNRSAGTIVKAPPKILVANRELTNAEICRKNPKIMGYKIQVVVVKSNEEASKISVEFRNNFRNLKVEKDASLRPNYKILAGSYFSKQSAADDLRNIKRVYPSAMVIPYAVFCVEAK</sequence>
<dbReference type="EMBL" id="JAMXLT020000005">
    <property type="protein sequence ID" value="MDW8548060.1"/>
    <property type="molecule type" value="Genomic_DNA"/>
</dbReference>
<reference evidence="1 2" key="1">
    <citation type="submission" date="2023-11" db="EMBL/GenBank/DDBJ databases">
        <title>First isolation, identification, and characterization of non-pathogenic Epilithonimonas ginsengisoli isolated from diseased farmed rainbow trout (Oncorhynchus mykiss) in Chile.</title>
        <authorList>
            <person name="Miranda C.D."/>
            <person name="Irgang R."/>
            <person name="Concha C."/>
            <person name="Rojas R."/>
            <person name="Avendano R."/>
        </authorList>
    </citation>
    <scope>NUCLEOTIDE SEQUENCE [LARGE SCALE GENOMIC DNA]</scope>
    <source>
        <strain evidence="1 2">FP99</strain>
    </source>
</reference>
<evidence type="ECO:0000313" key="1">
    <source>
        <dbReference type="EMBL" id="MDW8548060.1"/>
    </source>
</evidence>
<organism evidence="1 2">
    <name type="scientific">Epilithonimonas ginsengisoli</name>
    <dbReference type="NCBI Taxonomy" id="1245592"/>
    <lineage>
        <taxon>Bacteria</taxon>
        <taxon>Pseudomonadati</taxon>
        <taxon>Bacteroidota</taxon>
        <taxon>Flavobacteriia</taxon>
        <taxon>Flavobacteriales</taxon>
        <taxon>Weeksellaceae</taxon>
        <taxon>Chryseobacterium group</taxon>
        <taxon>Epilithonimonas</taxon>
    </lineage>
</organism>
<dbReference type="RefSeq" id="WP_063971660.1">
    <property type="nucleotide sequence ID" value="NZ_JAMXLT020000005.1"/>
</dbReference>
<name>A0ABU4JEH1_9FLAO</name>
<gene>
    <name evidence="1" type="ORF">NG800_003990</name>
</gene>
<comment type="caution">
    <text evidence="1">The sequence shown here is derived from an EMBL/GenBank/DDBJ whole genome shotgun (WGS) entry which is preliminary data.</text>
</comment>
<dbReference type="Proteomes" id="UP001204439">
    <property type="component" value="Unassembled WGS sequence"/>
</dbReference>
<proteinExistence type="predicted"/>